<keyword evidence="2" id="KW-0378">Hydrolase</keyword>
<dbReference type="Gene3D" id="3.30.70.2330">
    <property type="match status" value="1"/>
</dbReference>
<dbReference type="OrthoDB" id="9812156at2"/>
<dbReference type="GO" id="GO:0016818">
    <property type="term" value="F:hydrolase activity, acting on acid anhydrides, in phosphorus-containing anhydrides"/>
    <property type="evidence" value="ECO:0007669"/>
    <property type="project" value="InterPro"/>
</dbReference>
<dbReference type="GO" id="GO:0008270">
    <property type="term" value="F:zinc ion binding"/>
    <property type="evidence" value="ECO:0007669"/>
    <property type="project" value="InterPro"/>
</dbReference>
<name>A0A3N0B4M1_9ACTN</name>
<dbReference type="InterPro" id="IPR014905">
    <property type="entry name" value="HIRAN"/>
</dbReference>
<dbReference type="SMART" id="SM00910">
    <property type="entry name" value="HIRAN"/>
    <property type="match status" value="1"/>
</dbReference>
<proteinExistence type="predicted"/>
<gene>
    <name evidence="4" type="ORF">DMP06_00445</name>
</gene>
<evidence type="ECO:0000313" key="5">
    <source>
        <dbReference type="Proteomes" id="UP000269591"/>
    </source>
</evidence>
<evidence type="ECO:0000256" key="2">
    <source>
        <dbReference type="ARBA" id="ARBA00022801"/>
    </source>
</evidence>
<comment type="caution">
    <text evidence="4">The sequence shown here is derived from an EMBL/GenBank/DDBJ whole genome shotgun (WGS) entry which is preliminary data.</text>
</comment>
<organism evidence="4 5">
    <name type="scientific">Slackia equolifaciens</name>
    <dbReference type="NCBI Taxonomy" id="498718"/>
    <lineage>
        <taxon>Bacteria</taxon>
        <taxon>Bacillati</taxon>
        <taxon>Actinomycetota</taxon>
        <taxon>Coriobacteriia</taxon>
        <taxon>Eggerthellales</taxon>
        <taxon>Eggerthellaceae</taxon>
        <taxon>Slackia</taxon>
    </lineage>
</organism>
<keyword evidence="5" id="KW-1185">Reference proteome</keyword>
<dbReference type="GO" id="GO:0006508">
    <property type="term" value="P:proteolysis"/>
    <property type="evidence" value="ECO:0007669"/>
    <property type="project" value="UniProtKB-KW"/>
</dbReference>
<sequence>MYEPSRRIDAFFIAGFQHWDGALVLNDLKPGMPVDLIAEPENPYDPEAVALIYQGVKLGYVPASQNSLLSLLAFYGHAAILEARILQVKPDADPWEQVRIGVFVKDAREL</sequence>
<keyword evidence="4" id="KW-0645">Protease</keyword>
<dbReference type="Pfam" id="PF08797">
    <property type="entry name" value="HIRAN"/>
    <property type="match status" value="1"/>
</dbReference>
<evidence type="ECO:0000256" key="1">
    <source>
        <dbReference type="ARBA" id="ARBA00022723"/>
    </source>
</evidence>
<evidence type="ECO:0000259" key="3">
    <source>
        <dbReference type="SMART" id="SM00910"/>
    </source>
</evidence>
<dbReference type="GO" id="GO:0008233">
    <property type="term" value="F:peptidase activity"/>
    <property type="evidence" value="ECO:0007669"/>
    <property type="project" value="UniProtKB-KW"/>
</dbReference>
<dbReference type="GO" id="GO:0003676">
    <property type="term" value="F:nucleic acid binding"/>
    <property type="evidence" value="ECO:0007669"/>
    <property type="project" value="InterPro"/>
</dbReference>
<keyword evidence="1" id="KW-0479">Metal-binding</keyword>
<accession>A0A3N0B4M1</accession>
<protein>
    <submittedName>
        <fullName evidence="4">Serine protease</fullName>
    </submittedName>
</protein>
<dbReference type="Proteomes" id="UP000269591">
    <property type="component" value="Unassembled WGS sequence"/>
</dbReference>
<dbReference type="EMBL" id="QIBX01000001">
    <property type="protein sequence ID" value="RNL41918.1"/>
    <property type="molecule type" value="Genomic_DNA"/>
</dbReference>
<feature type="domain" description="HIRAN" evidence="3">
    <location>
        <begin position="8"/>
        <end position="106"/>
    </location>
</feature>
<dbReference type="RefSeq" id="WP_123207780.1">
    <property type="nucleotide sequence ID" value="NZ_JBHTHO010000004.1"/>
</dbReference>
<dbReference type="AlphaFoldDB" id="A0A3N0B4M1"/>
<reference evidence="5" key="1">
    <citation type="submission" date="2018-05" db="EMBL/GenBank/DDBJ databases">
        <title>Genome Sequencing of selected type strains of the family Eggerthellaceae.</title>
        <authorList>
            <person name="Danylec N."/>
            <person name="Stoll D.A."/>
            <person name="Doetsch A."/>
            <person name="Huch M."/>
        </authorList>
    </citation>
    <scope>NUCLEOTIDE SEQUENCE [LARGE SCALE GENOMIC DNA]</scope>
    <source>
        <strain evidence="5">DSM 24851</strain>
    </source>
</reference>
<evidence type="ECO:0000313" key="4">
    <source>
        <dbReference type="EMBL" id="RNL41918.1"/>
    </source>
</evidence>